<evidence type="ECO:0000256" key="2">
    <source>
        <dbReference type="ARBA" id="ARBA00009677"/>
    </source>
</evidence>
<dbReference type="InterPro" id="IPR006299">
    <property type="entry name" value="FlgC"/>
</dbReference>
<dbReference type="Pfam" id="PF06429">
    <property type="entry name" value="Flg_bbr_C"/>
    <property type="match status" value="1"/>
</dbReference>
<reference evidence="11" key="1">
    <citation type="submission" date="2020-06" db="EMBL/GenBank/DDBJ databases">
        <title>Draft genomic sequecing of Geomonas sp. Red745.</title>
        <authorList>
            <person name="Itoh H."/>
            <person name="Xu Z.X."/>
            <person name="Ushijima N."/>
            <person name="Masuda Y."/>
            <person name="Shiratori Y."/>
            <person name="Senoo K."/>
        </authorList>
    </citation>
    <scope>NUCLEOTIDE SEQUENCE [LARGE SCALE GENOMIC DNA]</scope>
    <source>
        <strain evidence="11">Red745</strain>
    </source>
</reference>
<evidence type="ECO:0000259" key="8">
    <source>
        <dbReference type="Pfam" id="PF00460"/>
    </source>
</evidence>
<feature type="compositionally biased region" description="Basic and acidic residues" evidence="7">
    <location>
        <begin position="73"/>
        <end position="82"/>
    </location>
</feature>
<gene>
    <name evidence="10" type="primary">flgC</name>
    <name evidence="10" type="ORF">GMLC_08940</name>
</gene>
<keyword evidence="10" id="KW-0282">Flagellum</keyword>
<evidence type="ECO:0000259" key="9">
    <source>
        <dbReference type="Pfam" id="PF06429"/>
    </source>
</evidence>
<evidence type="ECO:0000313" key="10">
    <source>
        <dbReference type="EMBL" id="GFO67315.1"/>
    </source>
</evidence>
<dbReference type="RefSeq" id="WP_183359873.1">
    <property type="nucleotide sequence ID" value="NZ_BLXZ01000002.1"/>
</dbReference>
<feature type="domain" description="Flagellar basal body rod protein N-terminal" evidence="8">
    <location>
        <begin position="7"/>
        <end position="34"/>
    </location>
</feature>
<dbReference type="InterPro" id="IPR019776">
    <property type="entry name" value="Flagellar_basal_body_rod_CS"/>
</dbReference>
<dbReference type="PROSITE" id="PS00588">
    <property type="entry name" value="FLAGELLA_BB_ROD"/>
    <property type="match status" value="1"/>
</dbReference>
<dbReference type="PANTHER" id="PTHR30435:SF2">
    <property type="entry name" value="FLAGELLAR BASAL-BODY ROD PROTEIN FLGC"/>
    <property type="match status" value="1"/>
</dbReference>
<evidence type="ECO:0000256" key="5">
    <source>
        <dbReference type="ARBA" id="ARBA00025933"/>
    </source>
</evidence>
<proteinExistence type="inferred from homology"/>
<sequence length="144" mass="15448">MDFFSSMDISASALSAERTRINLISSNLANVNSTRTAEGGPYKRKDAVFSATAAQKGSFGAALNQASQARKVEVSQVREDQNPPRLQYEPSHPDADAAGYVAYPNINVVEEMTDMVSATRSYEANVTAAQAAKAMALKTLELGR</sequence>
<dbReference type="EMBL" id="BLXZ01000002">
    <property type="protein sequence ID" value="GFO67315.1"/>
    <property type="molecule type" value="Genomic_DNA"/>
</dbReference>
<dbReference type="GO" id="GO:0030694">
    <property type="term" value="C:bacterial-type flagellum basal body, rod"/>
    <property type="evidence" value="ECO:0007669"/>
    <property type="project" value="UniProtKB-UniRule"/>
</dbReference>
<organism evidence="10 11">
    <name type="scientific">Geomonas limicola</name>
    <dbReference type="NCBI Taxonomy" id="2740186"/>
    <lineage>
        <taxon>Bacteria</taxon>
        <taxon>Pseudomonadati</taxon>
        <taxon>Thermodesulfobacteriota</taxon>
        <taxon>Desulfuromonadia</taxon>
        <taxon>Geobacterales</taxon>
        <taxon>Geobacteraceae</taxon>
        <taxon>Geomonas</taxon>
    </lineage>
</organism>
<keyword evidence="10" id="KW-0966">Cell projection</keyword>
<keyword evidence="11" id="KW-1185">Reference proteome</keyword>
<dbReference type="InterPro" id="IPR001444">
    <property type="entry name" value="Flag_bb_rod_N"/>
</dbReference>
<comment type="similarity">
    <text evidence="2">Belongs to the flagella basal body rod proteins family.</text>
</comment>
<dbReference type="Proteomes" id="UP000587586">
    <property type="component" value="Unassembled WGS sequence"/>
</dbReference>
<feature type="region of interest" description="Disordered" evidence="7">
    <location>
        <begin position="73"/>
        <end position="97"/>
    </location>
</feature>
<dbReference type="NCBIfam" id="TIGR01395">
    <property type="entry name" value="FlgC"/>
    <property type="match status" value="1"/>
</dbReference>
<name>A0A6V8N437_9BACT</name>
<comment type="subunit">
    <text evidence="5 6">The basal body constitutes a major portion of the flagellar organelle and consists of four rings (L,P,S, and M) mounted on a central rod. The rod consists of about 26 subunits of FlgG in the distal portion, and FlgB, FlgC and FlgF are thought to build up the proximal portion of the rod with about 6 subunits each.</text>
</comment>
<dbReference type="PANTHER" id="PTHR30435">
    <property type="entry name" value="FLAGELLAR PROTEIN"/>
    <property type="match status" value="1"/>
</dbReference>
<comment type="subcellular location">
    <subcellularLocation>
        <location evidence="1 6">Bacterial flagellum basal body</location>
    </subcellularLocation>
</comment>
<protein>
    <recommendedName>
        <fullName evidence="3 6">Flagellar basal-body rod protein FlgC</fullName>
    </recommendedName>
</protein>
<evidence type="ECO:0000256" key="1">
    <source>
        <dbReference type="ARBA" id="ARBA00004117"/>
    </source>
</evidence>
<evidence type="ECO:0000256" key="7">
    <source>
        <dbReference type="SAM" id="MobiDB-lite"/>
    </source>
</evidence>
<evidence type="ECO:0000313" key="11">
    <source>
        <dbReference type="Proteomes" id="UP000587586"/>
    </source>
</evidence>
<dbReference type="Pfam" id="PF00460">
    <property type="entry name" value="Flg_bb_rod"/>
    <property type="match status" value="1"/>
</dbReference>
<comment type="caution">
    <text evidence="10">The sequence shown here is derived from an EMBL/GenBank/DDBJ whole genome shotgun (WGS) entry which is preliminary data.</text>
</comment>
<feature type="domain" description="Flagellar basal-body/hook protein C-terminal" evidence="9">
    <location>
        <begin position="98"/>
        <end position="141"/>
    </location>
</feature>
<evidence type="ECO:0000256" key="3">
    <source>
        <dbReference type="ARBA" id="ARBA00017941"/>
    </source>
</evidence>
<evidence type="ECO:0000256" key="4">
    <source>
        <dbReference type="ARBA" id="ARBA00023143"/>
    </source>
</evidence>
<accession>A0A6V8N437</accession>
<keyword evidence="4 6" id="KW-0975">Bacterial flagellum</keyword>
<dbReference type="InterPro" id="IPR010930">
    <property type="entry name" value="Flg_bb/hook_C_dom"/>
</dbReference>
<dbReference type="GO" id="GO:0071978">
    <property type="term" value="P:bacterial-type flagellum-dependent swarming motility"/>
    <property type="evidence" value="ECO:0007669"/>
    <property type="project" value="TreeGrafter"/>
</dbReference>
<keyword evidence="10" id="KW-0969">Cilium</keyword>
<evidence type="ECO:0000256" key="6">
    <source>
        <dbReference type="RuleBase" id="RU362062"/>
    </source>
</evidence>
<dbReference type="AlphaFoldDB" id="A0A6V8N437"/>